<keyword evidence="3" id="KW-0732">Signal</keyword>
<dbReference type="Proteomes" id="UP000663981">
    <property type="component" value="Unassembled WGS sequence"/>
</dbReference>
<sequence length="447" mass="48936">MNMIKKLPFLFAIIFLLNVVCSSFVAANEPEKLNILSLGDSITFGYGLEEPTKNAYPYLIANGASEVENISFPGWTSTELLAEITKEDSTSKLQQADVITLYIGANDLMKAVGLKEILHSQQPVMLTEEIQVQVGLATQALAENLTETITHIRTNTNAPIFLYSLYNPFAANTQDAFAGSLHMMGEQITSIVNNQVISQAASLPGIYYLDAYSAFAGKQAAYVIPKDIHPTVAGHQSLAKIATNKLVELQPKELIIEPTLSTETETTEPVVVSIGEIADVLELKWLPGEKSTVDFANVGNDISENKFEVSENGKYTIYVKTSNGEAVTTIEITNIKSVPDKEEEPVVEEPPTEQPEEENKPTTPVVKPEPVEPTPEKVSQEEQEQINPEETPKVEKPAKPIVKSGHALPNTATSMYSFLITGLCLIVVGSGVFMIQWKRKTKISTTH</sequence>
<dbReference type="InterPro" id="IPR013830">
    <property type="entry name" value="SGNH_hydro"/>
</dbReference>
<gene>
    <name evidence="5" type="ORF">I7822_28295</name>
</gene>
<dbReference type="InterPro" id="IPR051532">
    <property type="entry name" value="Ester_Hydrolysis_Enzymes"/>
</dbReference>
<organism evidence="5 6">
    <name type="scientific">Metabacillus bambusae</name>
    <dbReference type="NCBI Taxonomy" id="2795218"/>
    <lineage>
        <taxon>Bacteria</taxon>
        <taxon>Bacillati</taxon>
        <taxon>Bacillota</taxon>
        <taxon>Bacilli</taxon>
        <taxon>Bacillales</taxon>
        <taxon>Bacillaceae</taxon>
        <taxon>Metabacillus</taxon>
    </lineage>
</organism>
<evidence type="ECO:0000313" key="5">
    <source>
        <dbReference type="EMBL" id="MBO1515517.1"/>
    </source>
</evidence>
<dbReference type="EMBL" id="JAGDEL010000040">
    <property type="protein sequence ID" value="MBO1515517.1"/>
    <property type="molecule type" value="Genomic_DNA"/>
</dbReference>
<name>A0ABS3NBD8_9BACI</name>
<feature type="chain" id="PRO_5045166918" evidence="3">
    <location>
        <begin position="28"/>
        <end position="447"/>
    </location>
</feature>
<feature type="signal peptide" evidence="3">
    <location>
        <begin position="1"/>
        <end position="27"/>
    </location>
</feature>
<comment type="caution">
    <text evidence="5">The sequence shown here is derived from an EMBL/GenBank/DDBJ whole genome shotgun (WGS) entry which is preliminary data.</text>
</comment>
<dbReference type="InterPro" id="IPR036514">
    <property type="entry name" value="SGNH_hydro_sf"/>
</dbReference>
<evidence type="ECO:0000256" key="1">
    <source>
        <dbReference type="SAM" id="MobiDB-lite"/>
    </source>
</evidence>
<feature type="region of interest" description="Disordered" evidence="1">
    <location>
        <begin position="334"/>
        <end position="397"/>
    </location>
</feature>
<feature type="compositionally biased region" description="Acidic residues" evidence="1">
    <location>
        <begin position="341"/>
        <end position="356"/>
    </location>
</feature>
<dbReference type="PANTHER" id="PTHR30383">
    <property type="entry name" value="THIOESTERASE 1/PROTEASE 1/LYSOPHOSPHOLIPASE L1"/>
    <property type="match status" value="1"/>
</dbReference>
<dbReference type="SUPFAM" id="SSF52266">
    <property type="entry name" value="SGNH hydrolase"/>
    <property type="match status" value="1"/>
</dbReference>
<keyword evidence="6" id="KW-1185">Reference proteome</keyword>
<keyword evidence="2" id="KW-1133">Transmembrane helix</keyword>
<accession>A0ABS3NBD8</accession>
<keyword evidence="2" id="KW-0472">Membrane</keyword>
<evidence type="ECO:0000256" key="3">
    <source>
        <dbReference type="SAM" id="SignalP"/>
    </source>
</evidence>
<dbReference type="Gene3D" id="3.40.50.1110">
    <property type="entry name" value="SGNH hydrolase"/>
    <property type="match status" value="1"/>
</dbReference>
<keyword evidence="2" id="KW-0812">Transmembrane</keyword>
<dbReference type="Pfam" id="PF13472">
    <property type="entry name" value="Lipase_GDSL_2"/>
    <property type="match status" value="1"/>
</dbReference>
<evidence type="ECO:0000313" key="6">
    <source>
        <dbReference type="Proteomes" id="UP000663981"/>
    </source>
</evidence>
<proteinExistence type="predicted"/>
<feature type="transmembrane region" description="Helical" evidence="2">
    <location>
        <begin position="415"/>
        <end position="435"/>
    </location>
</feature>
<reference evidence="5 6" key="1">
    <citation type="submission" date="2021-03" db="EMBL/GenBank/DDBJ databases">
        <title>Whole genome sequence of Metabacillus bambusae BG109.</title>
        <authorList>
            <person name="Jeong J.W."/>
        </authorList>
    </citation>
    <scope>NUCLEOTIDE SEQUENCE [LARGE SCALE GENOMIC DNA]</scope>
    <source>
        <strain evidence="5 6">BG109</strain>
    </source>
</reference>
<protein>
    <submittedName>
        <fullName evidence="5">LPXTG cell wall anchor domain-containing protein</fullName>
    </submittedName>
</protein>
<dbReference type="NCBIfam" id="TIGR01167">
    <property type="entry name" value="LPXTG_anchor"/>
    <property type="match status" value="1"/>
</dbReference>
<evidence type="ECO:0000259" key="4">
    <source>
        <dbReference type="Pfam" id="PF13472"/>
    </source>
</evidence>
<dbReference type="PANTHER" id="PTHR30383:SF5">
    <property type="entry name" value="SGNH HYDROLASE-TYPE ESTERASE DOMAIN-CONTAINING PROTEIN"/>
    <property type="match status" value="1"/>
</dbReference>
<feature type="domain" description="SGNH hydrolase-type esterase" evidence="4">
    <location>
        <begin position="38"/>
        <end position="236"/>
    </location>
</feature>
<evidence type="ECO:0000256" key="2">
    <source>
        <dbReference type="SAM" id="Phobius"/>
    </source>
</evidence>